<dbReference type="AlphaFoldDB" id="A0A841KY45"/>
<dbReference type="FunFam" id="3.20.20.140:FF:000005">
    <property type="entry name" value="TatD family hydrolase"/>
    <property type="match status" value="1"/>
</dbReference>
<comment type="caution">
    <text evidence="4">The sequence shown here is derived from an EMBL/GenBank/DDBJ whole genome shotgun (WGS) entry which is preliminary data.</text>
</comment>
<dbReference type="EC" id="3.1.21.-" evidence="4"/>
<accession>A0A841KY45</accession>
<dbReference type="NCBIfam" id="TIGR00010">
    <property type="entry name" value="YchF/TatD family DNA exonuclease"/>
    <property type="match status" value="1"/>
</dbReference>
<dbReference type="CDD" id="cd01310">
    <property type="entry name" value="TatD_DNAse"/>
    <property type="match status" value="1"/>
</dbReference>
<feature type="binding site" evidence="3">
    <location>
        <position position="92"/>
    </location>
    <ligand>
        <name>a divalent metal cation</name>
        <dbReference type="ChEBI" id="CHEBI:60240"/>
        <label>1</label>
    </ligand>
</feature>
<dbReference type="InterPro" id="IPR032466">
    <property type="entry name" value="Metal_Hydrolase"/>
</dbReference>
<dbReference type="PIRSF" id="PIRSF005902">
    <property type="entry name" value="DNase_TatD"/>
    <property type="match status" value="1"/>
</dbReference>
<feature type="binding site" evidence="3">
    <location>
        <position position="203"/>
    </location>
    <ligand>
        <name>a divalent metal cation</name>
        <dbReference type="ChEBI" id="CHEBI:60240"/>
        <label>1</label>
    </ligand>
</feature>
<evidence type="ECO:0000256" key="1">
    <source>
        <dbReference type="ARBA" id="ARBA00022723"/>
    </source>
</evidence>
<dbReference type="Proteomes" id="UP000579281">
    <property type="component" value="Unassembled WGS sequence"/>
</dbReference>
<feature type="binding site" evidence="3">
    <location>
        <position position="153"/>
    </location>
    <ligand>
        <name>a divalent metal cation</name>
        <dbReference type="ChEBI" id="CHEBI:60240"/>
        <label>2</label>
    </ligand>
</feature>
<evidence type="ECO:0000256" key="2">
    <source>
        <dbReference type="ARBA" id="ARBA00022801"/>
    </source>
</evidence>
<dbReference type="InterPro" id="IPR001130">
    <property type="entry name" value="TatD-like"/>
</dbReference>
<evidence type="ECO:0000313" key="5">
    <source>
        <dbReference type="Proteomes" id="UP000579281"/>
    </source>
</evidence>
<dbReference type="PANTHER" id="PTHR46124:SF2">
    <property type="entry name" value="D-AMINOACYL-TRNA DEACYLASE"/>
    <property type="match status" value="1"/>
</dbReference>
<gene>
    <name evidence="4" type="ORF">HNQ80_004860</name>
</gene>
<dbReference type="InterPro" id="IPR018228">
    <property type="entry name" value="DNase_TatD-rel_CS"/>
</dbReference>
<reference evidence="4 5" key="1">
    <citation type="submission" date="2020-08" db="EMBL/GenBank/DDBJ databases">
        <title>Genomic Encyclopedia of Type Strains, Phase IV (KMG-IV): sequencing the most valuable type-strain genomes for metagenomic binning, comparative biology and taxonomic classification.</title>
        <authorList>
            <person name="Goeker M."/>
        </authorList>
    </citation>
    <scope>NUCLEOTIDE SEQUENCE [LARGE SCALE GENOMIC DNA]</scope>
    <source>
        <strain evidence="4 5">DSM 103526</strain>
    </source>
</reference>
<evidence type="ECO:0000313" key="4">
    <source>
        <dbReference type="EMBL" id="MBB6218686.1"/>
    </source>
</evidence>
<dbReference type="SUPFAM" id="SSF51556">
    <property type="entry name" value="Metallo-dependent hydrolases"/>
    <property type="match status" value="1"/>
</dbReference>
<keyword evidence="1 3" id="KW-0479">Metal-binding</keyword>
<dbReference type="GO" id="GO:0005829">
    <property type="term" value="C:cytosol"/>
    <property type="evidence" value="ECO:0007669"/>
    <property type="project" value="TreeGrafter"/>
</dbReference>
<keyword evidence="2 4" id="KW-0378">Hydrolase</keyword>
<dbReference type="RefSeq" id="WP_184313381.1">
    <property type="nucleotide sequence ID" value="NZ_JACHEN010000045.1"/>
</dbReference>
<dbReference type="PANTHER" id="PTHR46124">
    <property type="entry name" value="D-AMINOACYL-TRNA DEACYLASE"/>
    <property type="match status" value="1"/>
</dbReference>
<organism evidence="4 5">
    <name type="scientific">Anaerosolibacter carboniphilus</name>
    <dbReference type="NCBI Taxonomy" id="1417629"/>
    <lineage>
        <taxon>Bacteria</taxon>
        <taxon>Bacillati</taxon>
        <taxon>Bacillota</taxon>
        <taxon>Clostridia</taxon>
        <taxon>Peptostreptococcales</taxon>
        <taxon>Thermotaleaceae</taxon>
        <taxon>Anaerosolibacter</taxon>
    </lineage>
</organism>
<keyword evidence="5" id="KW-1185">Reference proteome</keyword>
<dbReference type="InterPro" id="IPR015991">
    <property type="entry name" value="TatD/YcfH-like"/>
</dbReference>
<dbReference type="GO" id="GO:0046872">
    <property type="term" value="F:metal ion binding"/>
    <property type="evidence" value="ECO:0007669"/>
    <property type="project" value="UniProtKB-KW"/>
</dbReference>
<dbReference type="PROSITE" id="PS01137">
    <property type="entry name" value="TATD_1"/>
    <property type="match status" value="1"/>
</dbReference>
<dbReference type="EMBL" id="JACHEN010000045">
    <property type="protein sequence ID" value="MBB6218686.1"/>
    <property type="molecule type" value="Genomic_DNA"/>
</dbReference>
<protein>
    <submittedName>
        <fullName evidence="4">TatD DNase family protein</fullName>
        <ecNumber evidence="4">3.1.21.-</ecNumber>
    </submittedName>
</protein>
<dbReference type="Gene3D" id="3.20.20.140">
    <property type="entry name" value="Metal-dependent hydrolases"/>
    <property type="match status" value="1"/>
</dbReference>
<feature type="binding site" evidence="3">
    <location>
        <position position="6"/>
    </location>
    <ligand>
        <name>a divalent metal cation</name>
        <dbReference type="ChEBI" id="CHEBI:60240"/>
        <label>1</label>
    </ligand>
</feature>
<name>A0A841KY45_9FIRM</name>
<dbReference type="PROSITE" id="PS01090">
    <property type="entry name" value="TATD_2"/>
    <property type="match status" value="1"/>
</dbReference>
<dbReference type="Pfam" id="PF01026">
    <property type="entry name" value="TatD_DNase"/>
    <property type="match status" value="1"/>
</dbReference>
<feature type="binding site" evidence="3">
    <location>
        <position position="8"/>
    </location>
    <ligand>
        <name>a divalent metal cation</name>
        <dbReference type="ChEBI" id="CHEBI:60240"/>
        <label>1</label>
    </ligand>
</feature>
<evidence type="ECO:0000256" key="3">
    <source>
        <dbReference type="PIRSR" id="PIRSR005902-1"/>
    </source>
</evidence>
<dbReference type="GO" id="GO:0004536">
    <property type="term" value="F:DNA nuclease activity"/>
    <property type="evidence" value="ECO:0007669"/>
    <property type="project" value="InterPro"/>
</dbReference>
<feature type="binding site" evidence="3">
    <location>
        <position position="128"/>
    </location>
    <ligand>
        <name>a divalent metal cation</name>
        <dbReference type="ChEBI" id="CHEBI:60240"/>
        <label>2</label>
    </ligand>
</feature>
<proteinExistence type="predicted"/>
<sequence>MLFDSHAHLDGERFDVDRDQVIAHAKENGVGLIMNPGADLQTSMQAIEMATKYDMVYAAVGTHPHDAKDMDDITLELYRGLAAKPKVRAIGEIGLDFYYDHSPRDVQRQWFRKQIQLAREVSLPIIIHDRDANDEVMQILKEEKAFDAGVVMHCYSGSAELARQYVKLGAYISIAGPVTYNNARKTVEVVERIPLEHLFIETDSPYLTPVPHRGKRNEPAFVRFVAEKIAEIKKISFEEVAEQTTVNAKKFFNIK</sequence>
<dbReference type="GO" id="GO:0016788">
    <property type="term" value="F:hydrolase activity, acting on ester bonds"/>
    <property type="evidence" value="ECO:0007669"/>
    <property type="project" value="InterPro"/>
</dbReference>